<evidence type="ECO:0000313" key="3">
    <source>
        <dbReference type="EMBL" id="GAC56536.1"/>
    </source>
</evidence>
<feature type="transmembrane region" description="Helical" evidence="2">
    <location>
        <begin position="166"/>
        <end position="191"/>
    </location>
</feature>
<dbReference type="EMBL" id="BANT01000008">
    <property type="protein sequence ID" value="GAC56536.1"/>
    <property type="molecule type" value="Genomic_DNA"/>
</dbReference>
<name>L7L732_9ACTN</name>
<protein>
    <submittedName>
        <fullName evidence="3">Uncharacterized protein</fullName>
    </submittedName>
</protein>
<dbReference type="NCBIfam" id="NF038012">
    <property type="entry name" value="DMT_1"/>
    <property type="match status" value="1"/>
</dbReference>
<dbReference type="PANTHER" id="PTHR40761:SF1">
    <property type="entry name" value="CONSERVED INTEGRAL MEMBRANE ALANINE VALINE AND LEUCINE RICH PROTEIN-RELATED"/>
    <property type="match status" value="1"/>
</dbReference>
<feature type="transmembrane region" description="Helical" evidence="2">
    <location>
        <begin position="135"/>
        <end position="154"/>
    </location>
</feature>
<keyword evidence="2" id="KW-0472">Membrane</keyword>
<evidence type="ECO:0000256" key="2">
    <source>
        <dbReference type="SAM" id="Phobius"/>
    </source>
</evidence>
<keyword evidence="2" id="KW-0812">Transmembrane</keyword>
<feature type="transmembrane region" description="Helical" evidence="2">
    <location>
        <begin position="197"/>
        <end position="216"/>
    </location>
</feature>
<dbReference type="eggNOG" id="COG0697">
    <property type="taxonomic scope" value="Bacteria"/>
</dbReference>
<gene>
    <name evidence="3" type="ORF">GOHSU_08_00640</name>
</gene>
<reference evidence="3 4" key="1">
    <citation type="submission" date="2012-12" db="EMBL/GenBank/DDBJ databases">
        <title>Whole genome shotgun sequence of Gordonia hirsuta NBRC 16056.</title>
        <authorList>
            <person name="Isaki-Nakamura S."/>
            <person name="Hosoyama A."/>
            <person name="Tsuchikane K."/>
            <person name="Katsumata H."/>
            <person name="Baba S."/>
            <person name="Yamazaki S."/>
            <person name="Fujita N."/>
        </authorList>
    </citation>
    <scope>NUCLEOTIDE SEQUENCE [LARGE SCALE GENOMIC DNA]</scope>
    <source>
        <strain evidence="3 4">NBRC 16056</strain>
    </source>
</reference>
<feature type="transmembrane region" description="Helical" evidence="2">
    <location>
        <begin position="261"/>
        <end position="278"/>
    </location>
</feature>
<feature type="region of interest" description="Disordered" evidence="1">
    <location>
        <begin position="285"/>
        <end position="304"/>
    </location>
</feature>
<proteinExistence type="predicted"/>
<keyword evidence="4" id="KW-1185">Reference proteome</keyword>
<dbReference type="Proteomes" id="UP000053405">
    <property type="component" value="Unassembled WGS sequence"/>
</dbReference>
<evidence type="ECO:0000313" key="4">
    <source>
        <dbReference type="Proteomes" id="UP000053405"/>
    </source>
</evidence>
<evidence type="ECO:0000256" key="1">
    <source>
        <dbReference type="SAM" id="MobiDB-lite"/>
    </source>
</evidence>
<dbReference type="STRING" id="1121927.GOHSU_08_00640"/>
<feature type="transmembrane region" description="Helical" evidence="2">
    <location>
        <begin position="18"/>
        <end position="37"/>
    </location>
</feature>
<feature type="transmembrane region" description="Helical" evidence="2">
    <location>
        <begin position="49"/>
        <end position="69"/>
    </location>
</feature>
<keyword evidence="2" id="KW-1133">Transmembrane helix</keyword>
<dbReference type="AlphaFoldDB" id="L7L732"/>
<dbReference type="PANTHER" id="PTHR40761">
    <property type="entry name" value="CONSERVED INTEGRAL MEMBRANE ALANINE VALINE AND LEUCINE RICH PROTEIN-RELATED"/>
    <property type="match status" value="1"/>
</dbReference>
<organism evidence="3 4">
    <name type="scientific">Gordonia hirsuta DSM 44140 = NBRC 16056</name>
    <dbReference type="NCBI Taxonomy" id="1121927"/>
    <lineage>
        <taxon>Bacteria</taxon>
        <taxon>Bacillati</taxon>
        <taxon>Actinomycetota</taxon>
        <taxon>Actinomycetes</taxon>
        <taxon>Mycobacteriales</taxon>
        <taxon>Gordoniaceae</taxon>
        <taxon>Gordonia</taxon>
    </lineage>
</organism>
<feature type="transmembrane region" description="Helical" evidence="2">
    <location>
        <begin position="228"/>
        <end position="249"/>
    </location>
</feature>
<sequence>MGKIAALRPDSLEGMHTWVPALLAVLAAALIATGTVLRQKASQRSGAIAKGWWFGAAIAVVGFGFQAYALGLGSILLVQPLVVLAVLFALPLEAKIDHRRPSTMDWVWGAVLVGAVVTFLLIARPVPSERRASPVLLAITVTVLIVGLIGMVVLAERCRTAHTKALCYGIASGALFGIAALLIKSVALHIIHAPTEVLLHADVYLLAIVIALAVLAQQRAFGAGDIQTSFPAMNVMEPAVSMALGVILLGENLRVGVGKSILLTAILLVAAVAVVKLAQHSAVRHDPVSDTKPRDEKSRRAVQA</sequence>
<comment type="caution">
    <text evidence="3">The sequence shown here is derived from an EMBL/GenBank/DDBJ whole genome shotgun (WGS) entry which is preliminary data.</text>
</comment>
<feature type="transmembrane region" description="Helical" evidence="2">
    <location>
        <begin position="75"/>
        <end position="94"/>
    </location>
</feature>
<accession>L7L732</accession>
<feature type="transmembrane region" description="Helical" evidence="2">
    <location>
        <begin position="106"/>
        <end position="123"/>
    </location>
</feature>